<feature type="domain" description="LysM" evidence="4">
    <location>
        <begin position="158"/>
        <end position="202"/>
    </location>
</feature>
<dbReference type="EMBL" id="JANDHW010000005">
    <property type="protein sequence ID" value="MCP9611853.1"/>
    <property type="molecule type" value="Genomic_DNA"/>
</dbReference>
<reference evidence="5 6" key="1">
    <citation type="submission" date="2022-07" db="EMBL/GenBank/DDBJ databases">
        <title>Fecal culturing of patients with breast cancer.</title>
        <authorList>
            <person name="Teng N.M.Y."/>
            <person name="Kiu R."/>
            <person name="Evans R."/>
            <person name="Baker D.J."/>
            <person name="Zenner C."/>
            <person name="Robinson S.D."/>
            <person name="Hall L.J."/>
        </authorList>
    </citation>
    <scope>NUCLEOTIDE SEQUENCE [LARGE SCALE GENOMIC DNA]</scope>
    <source>
        <strain evidence="5 6">LH1063</strain>
    </source>
</reference>
<feature type="domain" description="LysM" evidence="4">
    <location>
        <begin position="32"/>
        <end position="75"/>
    </location>
</feature>
<dbReference type="Gene3D" id="3.10.350.10">
    <property type="entry name" value="LysM domain"/>
    <property type="match status" value="4"/>
</dbReference>
<dbReference type="InterPro" id="IPR028082">
    <property type="entry name" value="Peripla_BP_I"/>
</dbReference>
<dbReference type="PANTHER" id="PTHR33734">
    <property type="entry name" value="LYSM DOMAIN-CONTAINING GPI-ANCHORED PROTEIN 2"/>
    <property type="match status" value="1"/>
</dbReference>
<dbReference type="Proteomes" id="UP001205603">
    <property type="component" value="Unassembled WGS sequence"/>
</dbReference>
<protein>
    <submittedName>
        <fullName evidence="5">LysM peptidoglycan-binding domain-containing protein</fullName>
    </submittedName>
</protein>
<dbReference type="SMART" id="SM00257">
    <property type="entry name" value="LysM"/>
    <property type="match status" value="4"/>
</dbReference>
<feature type="domain" description="LysM" evidence="4">
    <location>
        <begin position="223"/>
        <end position="272"/>
    </location>
</feature>
<dbReference type="RefSeq" id="WP_255026922.1">
    <property type="nucleotide sequence ID" value="NZ_JANDHW010000005.1"/>
</dbReference>
<dbReference type="PROSITE" id="PS51782">
    <property type="entry name" value="LYSM"/>
    <property type="match status" value="4"/>
</dbReference>
<name>A0ABT1MGU1_9BACT</name>
<dbReference type="SUPFAM" id="SSF53822">
    <property type="entry name" value="Periplasmic binding protein-like I"/>
    <property type="match status" value="1"/>
</dbReference>
<evidence type="ECO:0000256" key="1">
    <source>
        <dbReference type="ARBA" id="ARBA00010062"/>
    </source>
</evidence>
<dbReference type="SUPFAM" id="SSF54106">
    <property type="entry name" value="LysM domain"/>
    <property type="match status" value="4"/>
</dbReference>
<feature type="chain" id="PRO_5045170034" evidence="3">
    <location>
        <begin position="24"/>
        <end position="654"/>
    </location>
</feature>
<evidence type="ECO:0000256" key="3">
    <source>
        <dbReference type="SAM" id="SignalP"/>
    </source>
</evidence>
<organism evidence="5 6">
    <name type="scientific">Coprobacter tertius</name>
    <dbReference type="NCBI Taxonomy" id="2944915"/>
    <lineage>
        <taxon>Bacteria</taxon>
        <taxon>Pseudomonadati</taxon>
        <taxon>Bacteroidota</taxon>
        <taxon>Bacteroidia</taxon>
        <taxon>Bacteroidales</taxon>
        <taxon>Barnesiellaceae</taxon>
        <taxon>Coprobacter</taxon>
    </lineage>
</organism>
<dbReference type="Gene3D" id="3.40.50.2300">
    <property type="match status" value="1"/>
</dbReference>
<feature type="domain" description="LysM" evidence="4">
    <location>
        <begin position="99"/>
        <end position="142"/>
    </location>
</feature>
<dbReference type="CDD" id="cd00118">
    <property type="entry name" value="LysM"/>
    <property type="match status" value="4"/>
</dbReference>
<keyword evidence="6" id="KW-1185">Reference proteome</keyword>
<comment type="similarity">
    <text evidence="1">Belongs to the leucine-binding protein family.</text>
</comment>
<sequence length="654" mass="74868">MKIARIVITFFILSLCIFLPVTAQNQEKPQFYKYTVNSAEGFYSICKKFDVTQEEIIQYNPEARNGLKSGQELLIPIKGMNNTDGVQQNHIFKHKDQTFNHTIAPGETLYSISKMYNVSTQDIIKLNPESNKGIKAGAVLRIPQSSGITTSDKNDAYIYHTISPKETLFSLARQYSTSVENILKSNPGLSPANFSIGKVIRLIPGAQPTETIITKENQTPEYQIYKVKKKETLYSIAQKFKVKVSDIVEINPGIGKISQGDELKIPVAEKKLSKEEIAIEETNVINQIYSKLNNSSQKGEINVALLLPFMLNEENTSTKSALFLEYYQGFLLAVDSLKQQGANINIYTYDTQNSPYIVNKILSTPELKNIDMIIGPVNDSSLKNAADFAQKNNINLVNSFSLKNEDINHNPWVFQTNIPHSYLYAETINEFINRFGRKKIVFVYTDNDDKTEFTNMLKDELKRQSISYSEIPATIDLEKEIGKHYSETDDIVVVPSCGSRSTLGKVIVPLNKARENHPDMRITLFGYPEWQTYTKDYLDSYYHLNTYIFTRFYALPTDNNVKSLNRAFHYWYNKEMINANPKYGLLGFDTGMYFLTALYRYGKNFGNSLQDIQSQSLQTDFNFQRLNNWSGFINKNLYFVRFTPAYTIEKITIK</sequence>
<accession>A0ABT1MGU1</accession>
<evidence type="ECO:0000313" key="5">
    <source>
        <dbReference type="EMBL" id="MCP9611853.1"/>
    </source>
</evidence>
<dbReference type="CDD" id="cd06268">
    <property type="entry name" value="PBP1_ABC_transporter_LIVBP-like"/>
    <property type="match status" value="1"/>
</dbReference>
<evidence type="ECO:0000256" key="2">
    <source>
        <dbReference type="ARBA" id="ARBA00022729"/>
    </source>
</evidence>
<feature type="signal peptide" evidence="3">
    <location>
        <begin position="1"/>
        <end position="23"/>
    </location>
</feature>
<dbReference type="InterPro" id="IPR028081">
    <property type="entry name" value="Leu-bd"/>
</dbReference>
<dbReference type="Pfam" id="PF01476">
    <property type="entry name" value="LysM"/>
    <property type="match status" value="4"/>
</dbReference>
<gene>
    <name evidence="5" type="ORF">NMU02_07085</name>
</gene>
<proteinExistence type="inferred from homology"/>
<dbReference type="InterPro" id="IPR018392">
    <property type="entry name" value="LysM"/>
</dbReference>
<evidence type="ECO:0000313" key="6">
    <source>
        <dbReference type="Proteomes" id="UP001205603"/>
    </source>
</evidence>
<dbReference type="InterPro" id="IPR036779">
    <property type="entry name" value="LysM_dom_sf"/>
</dbReference>
<evidence type="ECO:0000259" key="4">
    <source>
        <dbReference type="PROSITE" id="PS51782"/>
    </source>
</evidence>
<dbReference type="Pfam" id="PF13458">
    <property type="entry name" value="Peripla_BP_6"/>
    <property type="match status" value="1"/>
</dbReference>
<keyword evidence="2 3" id="KW-0732">Signal</keyword>
<dbReference type="PANTHER" id="PTHR33734:SF22">
    <property type="entry name" value="MEMBRANE-BOUND LYTIC MUREIN TRANSGLYCOSYLASE D"/>
    <property type="match status" value="1"/>
</dbReference>
<comment type="caution">
    <text evidence="5">The sequence shown here is derived from an EMBL/GenBank/DDBJ whole genome shotgun (WGS) entry which is preliminary data.</text>
</comment>